<feature type="transmembrane region" description="Helical" evidence="1">
    <location>
        <begin position="20"/>
        <end position="45"/>
    </location>
</feature>
<reference evidence="3" key="2">
    <citation type="submission" date="2015-01" db="EMBL/GenBank/DDBJ databases">
        <title>Evolutionary Origins and Diversification of the Mycorrhizal Mutualists.</title>
        <authorList>
            <consortium name="DOE Joint Genome Institute"/>
            <consortium name="Mycorrhizal Genomics Consortium"/>
            <person name="Kohler A."/>
            <person name="Kuo A."/>
            <person name="Nagy L.G."/>
            <person name="Floudas D."/>
            <person name="Copeland A."/>
            <person name="Barry K.W."/>
            <person name="Cichocki N."/>
            <person name="Veneault-Fourrey C."/>
            <person name="LaButti K."/>
            <person name="Lindquist E.A."/>
            <person name="Lipzen A."/>
            <person name="Lundell T."/>
            <person name="Morin E."/>
            <person name="Murat C."/>
            <person name="Riley R."/>
            <person name="Ohm R."/>
            <person name="Sun H."/>
            <person name="Tunlid A."/>
            <person name="Henrissat B."/>
            <person name="Grigoriev I.V."/>
            <person name="Hibbett D.S."/>
            <person name="Martin F."/>
        </authorList>
    </citation>
    <scope>NUCLEOTIDE SEQUENCE [LARGE SCALE GENOMIC DNA]</scope>
    <source>
        <strain evidence="3">441</strain>
    </source>
</reference>
<feature type="transmembrane region" description="Helical" evidence="1">
    <location>
        <begin position="245"/>
        <end position="266"/>
    </location>
</feature>
<dbReference type="EMBL" id="KN833688">
    <property type="protein sequence ID" value="KIK29861.1"/>
    <property type="molecule type" value="Genomic_DNA"/>
</dbReference>
<feature type="transmembrane region" description="Helical" evidence="1">
    <location>
        <begin position="93"/>
        <end position="117"/>
    </location>
</feature>
<name>A0A0C9ZKH1_9AGAM</name>
<accession>A0A0C9ZKH1</accession>
<keyword evidence="3" id="KW-1185">Reference proteome</keyword>
<reference evidence="2 3" key="1">
    <citation type="submission" date="2014-04" db="EMBL/GenBank/DDBJ databases">
        <authorList>
            <consortium name="DOE Joint Genome Institute"/>
            <person name="Kuo A."/>
            <person name="Kohler A."/>
            <person name="Costa M.D."/>
            <person name="Nagy L.G."/>
            <person name="Floudas D."/>
            <person name="Copeland A."/>
            <person name="Barry K.W."/>
            <person name="Cichocki N."/>
            <person name="Veneault-Fourrey C."/>
            <person name="LaButti K."/>
            <person name="Lindquist E.A."/>
            <person name="Lipzen A."/>
            <person name="Lundell T."/>
            <person name="Morin E."/>
            <person name="Murat C."/>
            <person name="Sun H."/>
            <person name="Tunlid A."/>
            <person name="Henrissat B."/>
            <person name="Grigoriev I.V."/>
            <person name="Hibbett D.S."/>
            <person name="Martin F."/>
            <person name="Nordberg H.P."/>
            <person name="Cantor M.N."/>
            <person name="Hua S.X."/>
        </authorList>
    </citation>
    <scope>NUCLEOTIDE SEQUENCE [LARGE SCALE GENOMIC DNA]</scope>
    <source>
        <strain evidence="2 3">441</strain>
    </source>
</reference>
<dbReference type="AlphaFoldDB" id="A0A0C9ZKH1"/>
<proteinExistence type="predicted"/>
<keyword evidence="1" id="KW-0472">Membrane</keyword>
<feature type="transmembrane region" description="Helical" evidence="1">
    <location>
        <begin position="213"/>
        <end position="233"/>
    </location>
</feature>
<feature type="transmembrane region" description="Helical" evidence="1">
    <location>
        <begin position="54"/>
        <end position="73"/>
    </location>
</feature>
<evidence type="ECO:0000256" key="1">
    <source>
        <dbReference type="SAM" id="Phobius"/>
    </source>
</evidence>
<evidence type="ECO:0008006" key="4">
    <source>
        <dbReference type="Google" id="ProtNLM"/>
    </source>
</evidence>
<dbReference type="HOGENOM" id="CLU_062759_0_0_1"/>
<sequence>MSSATDPESIVNEYVASIQPAFVVLLANTAFSASLFTLFVVLLALSTKESRRRVVFRLNVLAICIVLTMGVLVGFGDGKIVLNKLDQLSQATFIASMTFTVFPPLLSDSILLTRLLALYPLSSTRPVTLLKIFTFPLCIKSARVVVLTLFVNGYANALRAGSGNPWFRNPNLIAEWTMQIADNAYSVSFFLYNLRIRTSSIKRGGLPARIRQIFYISAANFVFPLMFNIVLIICSTTDSSYTLGVLLLLINNYVTVMGVLCATVWFSRSEWVQTRSEPSSGDMLTPELGLRRPHDGERTFGNEIVMVGKGSATSDTRTWTVDR</sequence>
<keyword evidence="1" id="KW-0812">Transmembrane</keyword>
<keyword evidence="1" id="KW-1133">Transmembrane helix</keyword>
<organism evidence="2 3">
    <name type="scientific">Pisolithus microcarpus 441</name>
    <dbReference type="NCBI Taxonomy" id="765257"/>
    <lineage>
        <taxon>Eukaryota</taxon>
        <taxon>Fungi</taxon>
        <taxon>Dikarya</taxon>
        <taxon>Basidiomycota</taxon>
        <taxon>Agaricomycotina</taxon>
        <taxon>Agaricomycetes</taxon>
        <taxon>Agaricomycetidae</taxon>
        <taxon>Boletales</taxon>
        <taxon>Sclerodermatineae</taxon>
        <taxon>Pisolithaceae</taxon>
        <taxon>Pisolithus</taxon>
    </lineage>
</organism>
<gene>
    <name evidence="2" type="ORF">PISMIDRAFT_671826</name>
</gene>
<evidence type="ECO:0000313" key="3">
    <source>
        <dbReference type="Proteomes" id="UP000054018"/>
    </source>
</evidence>
<protein>
    <recommendedName>
        <fullName evidence="4">G-protein coupled receptors family 1 profile domain-containing protein</fullName>
    </recommendedName>
</protein>
<dbReference type="OrthoDB" id="2548432at2759"/>
<dbReference type="Proteomes" id="UP000054018">
    <property type="component" value="Unassembled WGS sequence"/>
</dbReference>
<evidence type="ECO:0000313" key="2">
    <source>
        <dbReference type="EMBL" id="KIK29861.1"/>
    </source>
</evidence>